<dbReference type="Pfam" id="PF08451">
    <property type="entry name" value="A_deaminase_N"/>
    <property type="match status" value="1"/>
</dbReference>
<dbReference type="EC" id="3.5.4.4" evidence="4"/>
<dbReference type="InterPro" id="IPR032466">
    <property type="entry name" value="Metal_Hydrolase"/>
</dbReference>
<dbReference type="GO" id="GO:0005615">
    <property type="term" value="C:extracellular space"/>
    <property type="evidence" value="ECO:0007669"/>
    <property type="project" value="InterPro"/>
</dbReference>
<dbReference type="GO" id="GO:0046103">
    <property type="term" value="P:inosine biosynthetic process"/>
    <property type="evidence" value="ECO:0007669"/>
    <property type="project" value="TreeGrafter"/>
</dbReference>
<sequence>MYVFAIYSALCLFFMRRYEARFINVNNYLLNRSNILAEEYELSLGGTLILNEEEETVNKILMHWKEKESDEFFNNPQYFNFSKHYFTYKNHIYKSKVYQIIKRMPKGAALHLHSSLMLHVDKLIELTYEDHLYACYTDDHLDLQFSITVPERPCPLEWSLLSELRNASNDIELFDSKLKTFFTLYTENEDIMNSDINFTWNRFNKVIHNIKSLIRYRPVREKFFYKALKSFYDDNIMYIEIRTGLSYLYELDGTIHQGLYLAKLYQQVTKKFMEDYPDFVGVKMILTHHRKATLNKIQTALELANKLKDEMPEFFAGFDLVGQEDIGKPLFEFYPALFEAKDRINFYFHGGETDWFGTSTDENLIDAILLGSKRVGHAFALIKHPTLLREIKEKDIALEVNVISNVVLSLVQDVRNHPLASYLALGLPVVLSSDDPGAWDADPMSHDFYLAFSGVASKHADLRMLKQLVINSIKYSALNDKGKTKLFKIFNRKWEKFLKEVIAMNN</sequence>
<comment type="subcellular location">
    <subcellularLocation>
        <location evidence="2">Secreted</location>
    </subcellularLocation>
</comment>
<comment type="similarity">
    <text evidence="3">Belongs to the metallo-dependent hydrolases superfamily. Adenosine and AMP deaminases family. ADGF subfamily.</text>
</comment>
<dbReference type="Gene3D" id="3.20.20.140">
    <property type="entry name" value="Metal-dependent hydrolases"/>
    <property type="match status" value="1"/>
</dbReference>
<dbReference type="AlphaFoldDB" id="A0A6J1WRX5"/>
<dbReference type="InterPro" id="IPR006331">
    <property type="entry name" value="ADGF"/>
</dbReference>
<gene>
    <name evidence="13" type="primary">LOC113514903</name>
</gene>
<feature type="domain" description="Adenosine/AMP deaminase N-terminal" evidence="11">
    <location>
        <begin position="26"/>
        <end position="101"/>
    </location>
</feature>
<dbReference type="InterPro" id="IPR001365">
    <property type="entry name" value="A_deaminase_dom"/>
</dbReference>
<evidence type="ECO:0000256" key="8">
    <source>
        <dbReference type="ARBA" id="ARBA00022801"/>
    </source>
</evidence>
<feature type="domain" description="Adenosine deaminase" evidence="10">
    <location>
        <begin position="195"/>
        <end position="487"/>
    </location>
</feature>
<name>A0A6J1WRX5_GALME</name>
<keyword evidence="8" id="KW-0378">Hydrolase</keyword>
<dbReference type="GO" id="GO:0006154">
    <property type="term" value="P:adenosine catabolic process"/>
    <property type="evidence" value="ECO:0007669"/>
    <property type="project" value="InterPro"/>
</dbReference>
<evidence type="ECO:0000259" key="10">
    <source>
        <dbReference type="Pfam" id="PF00962"/>
    </source>
</evidence>
<organism evidence="12 13">
    <name type="scientific">Galleria mellonella</name>
    <name type="common">Greater wax moth</name>
    <dbReference type="NCBI Taxonomy" id="7137"/>
    <lineage>
        <taxon>Eukaryota</taxon>
        <taxon>Metazoa</taxon>
        <taxon>Ecdysozoa</taxon>
        <taxon>Arthropoda</taxon>
        <taxon>Hexapoda</taxon>
        <taxon>Insecta</taxon>
        <taxon>Pterygota</taxon>
        <taxon>Neoptera</taxon>
        <taxon>Endopterygota</taxon>
        <taxon>Lepidoptera</taxon>
        <taxon>Glossata</taxon>
        <taxon>Ditrysia</taxon>
        <taxon>Pyraloidea</taxon>
        <taxon>Pyralidae</taxon>
        <taxon>Galleriinae</taxon>
        <taxon>Galleria</taxon>
    </lineage>
</organism>
<evidence type="ECO:0000256" key="3">
    <source>
        <dbReference type="ARBA" id="ARBA00006083"/>
    </source>
</evidence>
<dbReference type="InParanoid" id="A0A6J1WRX5"/>
<evidence type="ECO:0000256" key="4">
    <source>
        <dbReference type="ARBA" id="ARBA00012784"/>
    </source>
</evidence>
<evidence type="ECO:0000313" key="13">
    <source>
        <dbReference type="RefSeq" id="XP_026754796.2"/>
    </source>
</evidence>
<evidence type="ECO:0000256" key="9">
    <source>
        <dbReference type="ARBA" id="ARBA00047764"/>
    </source>
</evidence>
<keyword evidence="5" id="KW-0964">Secreted</keyword>
<dbReference type="GO" id="GO:0004000">
    <property type="term" value="F:adenosine deaminase activity"/>
    <property type="evidence" value="ECO:0007669"/>
    <property type="project" value="InterPro"/>
</dbReference>
<keyword evidence="7" id="KW-0732">Signal</keyword>
<dbReference type="Pfam" id="PF00962">
    <property type="entry name" value="A_deaminase"/>
    <property type="match status" value="1"/>
</dbReference>
<keyword evidence="12" id="KW-1185">Reference proteome</keyword>
<dbReference type="InterPro" id="IPR006330">
    <property type="entry name" value="Ado/ade_deaminase"/>
</dbReference>
<evidence type="ECO:0000313" key="12">
    <source>
        <dbReference type="Proteomes" id="UP001652740"/>
    </source>
</evidence>
<evidence type="ECO:0000256" key="6">
    <source>
        <dbReference type="ARBA" id="ARBA00022723"/>
    </source>
</evidence>
<dbReference type="PANTHER" id="PTHR11409:SF39">
    <property type="entry name" value="ADENOSINE DEAMINASE 2"/>
    <property type="match status" value="1"/>
</dbReference>
<evidence type="ECO:0000256" key="5">
    <source>
        <dbReference type="ARBA" id="ARBA00022525"/>
    </source>
</evidence>
<dbReference type="InterPro" id="IPR013659">
    <property type="entry name" value="A_deaminase_N"/>
</dbReference>
<evidence type="ECO:0000256" key="1">
    <source>
        <dbReference type="ARBA" id="ARBA00001947"/>
    </source>
</evidence>
<evidence type="ECO:0000256" key="7">
    <source>
        <dbReference type="ARBA" id="ARBA00022729"/>
    </source>
</evidence>
<dbReference type="GO" id="GO:0046872">
    <property type="term" value="F:metal ion binding"/>
    <property type="evidence" value="ECO:0007669"/>
    <property type="project" value="UniProtKB-KW"/>
</dbReference>
<comment type="cofactor">
    <cofactor evidence="1">
        <name>Zn(2+)</name>
        <dbReference type="ChEBI" id="CHEBI:29105"/>
    </cofactor>
</comment>
<reference evidence="13" key="1">
    <citation type="submission" date="2025-08" db="UniProtKB">
        <authorList>
            <consortium name="RefSeq"/>
        </authorList>
    </citation>
    <scope>IDENTIFICATION</scope>
    <source>
        <tissue evidence="13">Whole larvae</tissue>
    </source>
</reference>
<dbReference type="FunCoup" id="A0A6J1WRX5">
    <property type="interactions" value="113"/>
</dbReference>
<dbReference type="Proteomes" id="UP001652740">
    <property type="component" value="Unplaced"/>
</dbReference>
<dbReference type="NCBIfam" id="TIGR01431">
    <property type="entry name" value="adm_rel"/>
    <property type="match status" value="1"/>
</dbReference>
<dbReference type="KEGG" id="gmw:113514903"/>
<dbReference type="RefSeq" id="XP_026754796.2">
    <property type="nucleotide sequence ID" value="XM_026898995.3"/>
</dbReference>
<evidence type="ECO:0000259" key="11">
    <source>
        <dbReference type="Pfam" id="PF08451"/>
    </source>
</evidence>
<accession>A0A6J1WRX5</accession>
<evidence type="ECO:0000256" key="2">
    <source>
        <dbReference type="ARBA" id="ARBA00004613"/>
    </source>
</evidence>
<dbReference type="GeneID" id="113514903"/>
<protein>
    <recommendedName>
        <fullName evidence="4">adenosine deaminase</fullName>
        <ecNumber evidence="4">3.5.4.4</ecNumber>
    </recommendedName>
</protein>
<dbReference type="PANTHER" id="PTHR11409">
    <property type="entry name" value="ADENOSINE DEAMINASE"/>
    <property type="match status" value="1"/>
</dbReference>
<proteinExistence type="inferred from homology"/>
<dbReference type="SUPFAM" id="SSF51556">
    <property type="entry name" value="Metallo-dependent hydrolases"/>
    <property type="match status" value="1"/>
</dbReference>
<keyword evidence="6" id="KW-0479">Metal-binding</keyword>
<comment type="catalytic activity">
    <reaction evidence="9">
        <text>adenosine + H2O + H(+) = inosine + NH4(+)</text>
        <dbReference type="Rhea" id="RHEA:24408"/>
        <dbReference type="ChEBI" id="CHEBI:15377"/>
        <dbReference type="ChEBI" id="CHEBI:15378"/>
        <dbReference type="ChEBI" id="CHEBI:16335"/>
        <dbReference type="ChEBI" id="CHEBI:17596"/>
        <dbReference type="ChEBI" id="CHEBI:28938"/>
        <dbReference type="EC" id="3.5.4.4"/>
    </reaction>
</comment>